<dbReference type="Proteomes" id="UP001162483">
    <property type="component" value="Unassembled WGS sequence"/>
</dbReference>
<proteinExistence type="predicted"/>
<evidence type="ECO:0000313" key="2">
    <source>
        <dbReference type="Proteomes" id="UP001162483"/>
    </source>
</evidence>
<organism evidence="1 2">
    <name type="scientific">Staurois parvus</name>
    <dbReference type="NCBI Taxonomy" id="386267"/>
    <lineage>
        <taxon>Eukaryota</taxon>
        <taxon>Metazoa</taxon>
        <taxon>Chordata</taxon>
        <taxon>Craniata</taxon>
        <taxon>Vertebrata</taxon>
        <taxon>Euteleostomi</taxon>
        <taxon>Amphibia</taxon>
        <taxon>Batrachia</taxon>
        <taxon>Anura</taxon>
        <taxon>Neobatrachia</taxon>
        <taxon>Ranoidea</taxon>
        <taxon>Ranidae</taxon>
        <taxon>Staurois</taxon>
    </lineage>
</organism>
<comment type="caution">
    <text evidence="1">The sequence shown here is derived from an EMBL/GenBank/DDBJ whole genome shotgun (WGS) entry which is preliminary data.</text>
</comment>
<keyword evidence="2" id="KW-1185">Reference proteome</keyword>
<sequence>MCPCTHRLSSTFFGWKKKPTRTSGFLESFLVVNML</sequence>
<dbReference type="EMBL" id="CATNWA010019922">
    <property type="protein sequence ID" value="CAI9615710.1"/>
    <property type="molecule type" value="Genomic_DNA"/>
</dbReference>
<name>A0ABN9H254_9NEOB</name>
<protein>
    <submittedName>
        <fullName evidence="1">Uncharacterized protein</fullName>
    </submittedName>
</protein>
<accession>A0ABN9H254</accession>
<reference evidence="1" key="1">
    <citation type="submission" date="2023-05" db="EMBL/GenBank/DDBJ databases">
        <authorList>
            <person name="Stuckert A."/>
        </authorList>
    </citation>
    <scope>NUCLEOTIDE SEQUENCE</scope>
</reference>
<evidence type="ECO:0000313" key="1">
    <source>
        <dbReference type="EMBL" id="CAI9615710.1"/>
    </source>
</evidence>
<gene>
    <name evidence="1" type="ORF">SPARVUS_LOCUS15281171</name>
</gene>